<evidence type="ECO:0000256" key="3">
    <source>
        <dbReference type="ARBA" id="ARBA00023211"/>
    </source>
</evidence>
<keyword evidence="1" id="KW-0479">Metal-binding</keyword>
<keyword evidence="2" id="KW-0378">Hydrolase</keyword>
<dbReference type="GO" id="GO:0030145">
    <property type="term" value="F:manganese ion binding"/>
    <property type="evidence" value="ECO:0007669"/>
    <property type="project" value="TreeGrafter"/>
</dbReference>
<dbReference type="OrthoDB" id="9789727at2"/>
<dbReference type="SUPFAM" id="SSF52768">
    <property type="entry name" value="Arginase/deacetylase"/>
    <property type="match status" value="1"/>
</dbReference>
<comment type="similarity">
    <text evidence="4">Belongs to the arginase family.</text>
</comment>
<dbReference type="PANTHER" id="PTHR43782:SF3">
    <property type="entry name" value="ARGINASE"/>
    <property type="match status" value="1"/>
</dbReference>
<comment type="caution">
    <text evidence="5">The sequence shown here is derived from an EMBL/GenBank/DDBJ whole genome shotgun (WGS) entry which is preliminary data.</text>
</comment>
<dbReference type="GO" id="GO:0004053">
    <property type="term" value="F:arginase activity"/>
    <property type="evidence" value="ECO:0007669"/>
    <property type="project" value="TreeGrafter"/>
</dbReference>
<organism evidence="5 6">
    <name type="scientific">Helicobacter aurati</name>
    <dbReference type="NCBI Taxonomy" id="137778"/>
    <lineage>
        <taxon>Bacteria</taxon>
        <taxon>Pseudomonadati</taxon>
        <taxon>Campylobacterota</taxon>
        <taxon>Epsilonproteobacteria</taxon>
        <taxon>Campylobacterales</taxon>
        <taxon>Helicobacteraceae</taxon>
        <taxon>Helicobacter</taxon>
    </lineage>
</organism>
<reference evidence="5 6" key="1">
    <citation type="submission" date="2018-04" db="EMBL/GenBank/DDBJ databases">
        <title>Novel Campyloabacter and Helicobacter Species and Strains.</title>
        <authorList>
            <person name="Mannion A.J."/>
            <person name="Shen Z."/>
            <person name="Fox J.G."/>
        </authorList>
    </citation>
    <scope>NUCLEOTIDE SEQUENCE [LARGE SCALE GENOMIC DNA]</scope>
    <source>
        <strain evidence="5 6">MIT 97-5075</strain>
    </source>
</reference>
<gene>
    <name evidence="5" type="ORF">CQA66_04005</name>
</gene>
<evidence type="ECO:0000313" key="6">
    <source>
        <dbReference type="Proteomes" id="UP000256424"/>
    </source>
</evidence>
<evidence type="ECO:0000256" key="2">
    <source>
        <dbReference type="ARBA" id="ARBA00022801"/>
    </source>
</evidence>
<sequence>MIKHKDSKNLRLIFPQWQGGDITSWFADLDKKEAAQGYILGAQILSLLVDSISQSTNTAVVEIDTKFMLDDMGGRIVEDGIIDKSILLQQTKAAFDILNERKPARILTLGGECAVSVPSFCYLANLYAGDVAMLWLDAHPDIGLPDDEFYKGYHAMAVSAIIGRGELKETFALPASLDSKKVLLVGLHSKEAEHYAKRQKEFGLASLDSSEAEAPKNPRMA</sequence>
<dbReference type="PANTHER" id="PTHR43782">
    <property type="entry name" value="ARGINASE"/>
    <property type="match status" value="1"/>
</dbReference>
<dbReference type="RefSeq" id="WP_104762396.1">
    <property type="nucleotide sequence ID" value="NZ_FZPM01000004.1"/>
</dbReference>
<dbReference type="InterPro" id="IPR023696">
    <property type="entry name" value="Ureohydrolase_dom_sf"/>
</dbReference>
<evidence type="ECO:0000313" key="5">
    <source>
        <dbReference type="EMBL" id="RDU72762.1"/>
    </source>
</evidence>
<dbReference type="Gene3D" id="3.40.800.10">
    <property type="entry name" value="Ureohydrolase domain"/>
    <property type="match status" value="1"/>
</dbReference>
<evidence type="ECO:0000256" key="4">
    <source>
        <dbReference type="PROSITE-ProRule" id="PRU00742"/>
    </source>
</evidence>
<keyword evidence="3" id="KW-0464">Manganese</keyword>
<proteinExistence type="inferred from homology"/>
<dbReference type="InterPro" id="IPR006035">
    <property type="entry name" value="Ureohydrolase"/>
</dbReference>
<dbReference type="AlphaFoldDB" id="A0A3D8J5J3"/>
<protein>
    <submittedName>
        <fullName evidence="5">Arginase family protein</fullName>
    </submittedName>
</protein>
<dbReference type="Pfam" id="PF00491">
    <property type="entry name" value="Arginase"/>
    <property type="match status" value="1"/>
</dbReference>
<dbReference type="Proteomes" id="UP000256424">
    <property type="component" value="Unassembled WGS sequence"/>
</dbReference>
<evidence type="ECO:0000256" key="1">
    <source>
        <dbReference type="ARBA" id="ARBA00022723"/>
    </source>
</evidence>
<dbReference type="PROSITE" id="PS51409">
    <property type="entry name" value="ARGINASE_2"/>
    <property type="match status" value="1"/>
</dbReference>
<dbReference type="EMBL" id="NXLW01000005">
    <property type="protein sequence ID" value="RDU72762.1"/>
    <property type="molecule type" value="Genomic_DNA"/>
</dbReference>
<keyword evidence="6" id="KW-1185">Reference proteome</keyword>
<dbReference type="CDD" id="cd09999">
    <property type="entry name" value="Arginase-like_1"/>
    <property type="match status" value="1"/>
</dbReference>
<accession>A0A3D8J5J3</accession>
<dbReference type="GO" id="GO:0005829">
    <property type="term" value="C:cytosol"/>
    <property type="evidence" value="ECO:0007669"/>
    <property type="project" value="TreeGrafter"/>
</dbReference>
<name>A0A3D8J5J3_9HELI</name>